<protein>
    <submittedName>
        <fullName evidence="2">Uncharacterized protein</fullName>
    </submittedName>
</protein>
<feature type="compositionally biased region" description="Polar residues" evidence="1">
    <location>
        <begin position="516"/>
        <end position="535"/>
    </location>
</feature>
<organism evidence="2 3">
    <name type="scientific">Ramalina farinacea</name>
    <dbReference type="NCBI Taxonomy" id="258253"/>
    <lineage>
        <taxon>Eukaryota</taxon>
        <taxon>Fungi</taxon>
        <taxon>Dikarya</taxon>
        <taxon>Ascomycota</taxon>
        <taxon>Pezizomycotina</taxon>
        <taxon>Lecanoromycetes</taxon>
        <taxon>OSLEUM clade</taxon>
        <taxon>Lecanoromycetidae</taxon>
        <taxon>Lecanorales</taxon>
        <taxon>Lecanorineae</taxon>
        <taxon>Ramalinaceae</taxon>
        <taxon>Ramalina</taxon>
    </lineage>
</organism>
<feature type="compositionally biased region" description="Polar residues" evidence="1">
    <location>
        <begin position="183"/>
        <end position="195"/>
    </location>
</feature>
<gene>
    <name evidence="2" type="ORF">OHK93_005748</name>
</gene>
<keyword evidence="3" id="KW-1185">Reference proteome</keyword>
<proteinExistence type="predicted"/>
<comment type="caution">
    <text evidence="2">The sequence shown here is derived from an EMBL/GenBank/DDBJ whole genome shotgun (WGS) entry which is preliminary data.</text>
</comment>
<dbReference type="Proteomes" id="UP001161017">
    <property type="component" value="Unassembled WGS sequence"/>
</dbReference>
<evidence type="ECO:0000256" key="1">
    <source>
        <dbReference type="SAM" id="MobiDB-lite"/>
    </source>
</evidence>
<feature type="compositionally biased region" description="Polar residues" evidence="1">
    <location>
        <begin position="295"/>
        <end position="305"/>
    </location>
</feature>
<sequence length="691" mass="75566">MTSQTPTGYNYGENGGTSDTFHRSKIHVLTAFYSGIRIDHLALIEPTPRSAVFMFNDLAEFINPDMCSNVQLDPTQLTEESCDLSQYCQPPQTEHAQYHTPSDTMSSPDGSVGQLTPSPKTKAKSIPKQRPSNLSKEYIPTPTTETHNIVEIPDDTNDNSASHMSAEAMSMAGKELQTFNKQANSGVKTTHTKPGTFTKGRDQSKMGPHCAQNLGYQNGQPAYNPHAPFYPLNQPINTGHMTGPIPSNFGSANSIAHIYPHHQIPVIDLEPDNVNIFDANSMVASAASKVRRTVPTAQLNPQKQTPKIGFKAHNAKSNSQRQTSSSSSQMMPKNGPPMKAPKEAASQHPQKAGYFERLLSAMNDLEHAEDNAGMVDSWEKKMNTSQMRIQQVCMELVEKAVQAQECSPRPLSDDGKPPTKILNSLEERIEKLESVLATQKTICKHLLEESYINRVVTDPEHAQNMVENNRRVNFQKKQDKLELDGIRGVESCGKGYPVRKVRKPGKQQEESGDECQGTSGNTNNSPETQGSNQGRARSAAKRPHRDVGHEDSVPASIKVSPSKRARKNAHSRTKSASALNIDMAAASPLNAGGAPRTSAHQHSNSYPGVQPMSGARATFVDTPKSGLPHTIASPYNNTGYNQLLESFQLSAESDGSFYRFNSVPATPDNPFAMYTQGNDMDCNLQSAQADN</sequence>
<feature type="compositionally biased region" description="Polar residues" evidence="1">
    <location>
        <begin position="130"/>
        <end position="140"/>
    </location>
</feature>
<feature type="region of interest" description="Disordered" evidence="1">
    <location>
        <begin position="493"/>
        <end position="580"/>
    </location>
</feature>
<reference evidence="2" key="1">
    <citation type="journal article" date="2023" name="Genome Biol. Evol.">
        <title>First Whole Genome Sequence and Flow Cytometry Genome Size Data for the Lichen-Forming Fungus Ramalina farinacea (Ascomycota).</title>
        <authorList>
            <person name="Llewellyn T."/>
            <person name="Mian S."/>
            <person name="Hill R."/>
            <person name="Leitch I.J."/>
            <person name="Gaya E."/>
        </authorList>
    </citation>
    <scope>NUCLEOTIDE SEQUENCE</scope>
    <source>
        <strain evidence="2">LIQ254RAFAR</strain>
    </source>
</reference>
<feature type="region of interest" description="Disordered" evidence="1">
    <location>
        <begin position="293"/>
        <end position="349"/>
    </location>
</feature>
<feature type="compositionally biased region" description="Basic residues" evidence="1">
    <location>
        <begin position="561"/>
        <end position="573"/>
    </location>
</feature>
<accession>A0AA43QIS0</accession>
<evidence type="ECO:0000313" key="3">
    <source>
        <dbReference type="Proteomes" id="UP001161017"/>
    </source>
</evidence>
<feature type="compositionally biased region" description="Low complexity" evidence="1">
    <location>
        <begin position="317"/>
        <end position="329"/>
    </location>
</feature>
<dbReference type="AlphaFoldDB" id="A0AA43QIS0"/>
<feature type="compositionally biased region" description="Polar residues" evidence="1">
    <location>
        <begin position="88"/>
        <end position="119"/>
    </location>
</feature>
<evidence type="ECO:0000313" key="2">
    <source>
        <dbReference type="EMBL" id="MDI1486517.1"/>
    </source>
</evidence>
<feature type="region of interest" description="Disordered" evidence="1">
    <location>
        <begin position="88"/>
        <end position="140"/>
    </location>
</feature>
<feature type="region of interest" description="Disordered" evidence="1">
    <location>
        <begin position="183"/>
        <end position="208"/>
    </location>
</feature>
<dbReference type="EMBL" id="JAPUFD010000003">
    <property type="protein sequence ID" value="MDI1486517.1"/>
    <property type="molecule type" value="Genomic_DNA"/>
</dbReference>
<name>A0AA43QIS0_9LECA</name>